<dbReference type="EMBL" id="GDJX01015543">
    <property type="protein sequence ID" value="JAT52393.1"/>
    <property type="molecule type" value="Transcribed_RNA"/>
</dbReference>
<proteinExistence type="predicted"/>
<evidence type="ECO:0000313" key="1">
    <source>
        <dbReference type="EMBL" id="JAT52393.1"/>
    </source>
</evidence>
<organism evidence="1">
    <name type="scientific">Anthurium amnicola</name>
    <dbReference type="NCBI Taxonomy" id="1678845"/>
    <lineage>
        <taxon>Eukaryota</taxon>
        <taxon>Viridiplantae</taxon>
        <taxon>Streptophyta</taxon>
        <taxon>Embryophyta</taxon>
        <taxon>Tracheophyta</taxon>
        <taxon>Spermatophyta</taxon>
        <taxon>Magnoliopsida</taxon>
        <taxon>Liliopsida</taxon>
        <taxon>Araceae</taxon>
        <taxon>Pothoideae</taxon>
        <taxon>Potheae</taxon>
        <taxon>Anthurium</taxon>
    </lineage>
</organism>
<accession>A0A1D1YCL8</accession>
<gene>
    <name evidence="1" type="primary">agrB</name>
    <name evidence="1" type="ORF">g.48039</name>
</gene>
<dbReference type="AlphaFoldDB" id="A0A1D1YCL8"/>
<name>A0A1D1YCL8_9ARAE</name>
<reference evidence="1" key="1">
    <citation type="submission" date="2015-07" db="EMBL/GenBank/DDBJ databases">
        <title>Transcriptome Assembly of Anthurium amnicola.</title>
        <authorList>
            <person name="Suzuki J."/>
        </authorList>
    </citation>
    <scope>NUCLEOTIDE SEQUENCE</scope>
</reference>
<sequence length="106" mass="11856">MTSTSTPSSKQPLPRQRKNTLSIIIHATMQLLSSPPSSPTDSTVNGAIISQSSFSSTSRDDSSEYFSFPDYETYIKDVEETEKMVVQMEEFDEMVVNGVRIRSPKN</sequence>
<protein>
    <submittedName>
        <fullName evidence="1">Accessory gene regulator protein B</fullName>
    </submittedName>
</protein>